<dbReference type="Proteomes" id="UP000825009">
    <property type="component" value="Chromosome"/>
</dbReference>
<name>A0A8F6TTW6_9RHOB</name>
<dbReference type="EMBL" id="CP079194">
    <property type="protein sequence ID" value="QXT38630.1"/>
    <property type="molecule type" value="Genomic_DNA"/>
</dbReference>
<dbReference type="KEGG" id="gce:KYE46_11870"/>
<evidence type="ECO:0000313" key="2">
    <source>
        <dbReference type="Proteomes" id="UP000825009"/>
    </source>
</evidence>
<accession>A0A8F6TTW6</accession>
<dbReference type="AlphaFoldDB" id="A0A8F6TTW6"/>
<gene>
    <name evidence="1" type="ORF">KYE46_11870</name>
</gene>
<keyword evidence="2" id="KW-1185">Reference proteome</keyword>
<proteinExistence type="predicted"/>
<protein>
    <submittedName>
        <fullName evidence="1">Uncharacterized protein</fullName>
    </submittedName>
</protein>
<evidence type="ECO:0000313" key="1">
    <source>
        <dbReference type="EMBL" id="QXT38630.1"/>
    </source>
</evidence>
<dbReference type="RefSeq" id="WP_219000826.1">
    <property type="nucleotide sequence ID" value="NZ_CP079194.1"/>
</dbReference>
<sequence>MSDVPLTADDMAALTPQRLSNLERYDDGFRTVEVVNADDKVWVLTADADGGDLTTLTEPGRFAQTWARLAPHLVGLSAEVGTPSAEDGLRHEIAVHLPDGTALRWVGHGEDNDVYHATAAFGMEGERDYADLDLEQVDQGHPMMTAPLGDWP</sequence>
<reference evidence="1 2" key="1">
    <citation type="submission" date="2021-07" db="EMBL/GenBank/DDBJ databases">
        <title>A novel Jannaschia species isolated from marine dinoflagellate Ceratoperidinium margalefii.</title>
        <authorList>
            <person name="Jiang Y."/>
            <person name="Li Z."/>
        </authorList>
    </citation>
    <scope>NUCLEOTIDE SEQUENCE [LARGE SCALE GENOMIC DNA]</scope>
    <source>
        <strain evidence="1 2">J12C1-MA-4</strain>
    </source>
</reference>
<organism evidence="1 2">
    <name type="scientific">Gymnodinialimonas ceratoperidinii</name>
    <dbReference type="NCBI Taxonomy" id="2856823"/>
    <lineage>
        <taxon>Bacteria</taxon>
        <taxon>Pseudomonadati</taxon>
        <taxon>Pseudomonadota</taxon>
        <taxon>Alphaproteobacteria</taxon>
        <taxon>Rhodobacterales</taxon>
        <taxon>Paracoccaceae</taxon>
        <taxon>Gymnodinialimonas</taxon>
    </lineage>
</organism>